<protein>
    <submittedName>
        <fullName evidence="2">Uncharacterized protein</fullName>
    </submittedName>
</protein>
<dbReference type="EMBL" id="JWJG01000028">
    <property type="protein sequence ID" value="KIF82751.1"/>
    <property type="molecule type" value="Genomic_DNA"/>
</dbReference>
<sequence length="84" mass="9155">MGTWCGWEHIDTLAFFGKATPCQEILRLIACGACRHPAIQIIGVLLKMFIEPLAKLVPNEVGILEVEAPHPAVDGAGEVHHLLF</sequence>
<dbReference type="Proteomes" id="UP000031572">
    <property type="component" value="Unassembled WGS sequence"/>
</dbReference>
<evidence type="ECO:0000313" key="1">
    <source>
        <dbReference type="EMBL" id="KIF82751.1"/>
    </source>
</evidence>
<dbReference type="AlphaFoldDB" id="A0A0C2C1I3"/>
<evidence type="ECO:0000313" key="2">
    <source>
        <dbReference type="EMBL" id="KIF84201.1"/>
    </source>
</evidence>
<name>A0A0C2C1I3_9BURK</name>
<dbReference type="EMBL" id="JWJG01000002">
    <property type="protein sequence ID" value="KIF84201.1"/>
    <property type="molecule type" value="Genomic_DNA"/>
</dbReference>
<proteinExistence type="predicted"/>
<keyword evidence="3" id="KW-1185">Reference proteome</keyword>
<reference evidence="2 3" key="1">
    <citation type="submission" date="2014-12" db="EMBL/GenBank/DDBJ databases">
        <title>Denitrispirillum autotrophicum gen. nov., sp. nov., Denitrifying, Facultatively Autotrophic Bacteria Isolated from Rice Paddy Soil.</title>
        <authorList>
            <person name="Ishii S."/>
            <person name="Ashida N."/>
            <person name="Ohno H."/>
            <person name="Otsuka S."/>
            <person name="Yokota A."/>
            <person name="Senoo K."/>
        </authorList>
    </citation>
    <scope>NUCLEOTIDE SEQUENCE [LARGE SCALE GENOMIC DNA]</scope>
    <source>
        <strain evidence="2 3">TSA66</strain>
    </source>
</reference>
<organism evidence="2 3">
    <name type="scientific">Noviherbaspirillum autotrophicum</name>
    <dbReference type="NCBI Taxonomy" id="709839"/>
    <lineage>
        <taxon>Bacteria</taxon>
        <taxon>Pseudomonadati</taxon>
        <taxon>Pseudomonadota</taxon>
        <taxon>Betaproteobacteria</taxon>
        <taxon>Burkholderiales</taxon>
        <taxon>Oxalobacteraceae</taxon>
        <taxon>Noviherbaspirillum</taxon>
    </lineage>
</organism>
<evidence type="ECO:0000313" key="3">
    <source>
        <dbReference type="Proteomes" id="UP000031572"/>
    </source>
</evidence>
<comment type="caution">
    <text evidence="2">The sequence shown here is derived from an EMBL/GenBank/DDBJ whole genome shotgun (WGS) entry which is preliminary data.</text>
</comment>
<accession>A0A0C2C1I3</accession>
<gene>
    <name evidence="2" type="ORF">TSA66_00325</name>
    <name evidence="1" type="ORF">TSA66_21055</name>
</gene>